<feature type="domain" description="Glyoxal oxidase N-terminal" evidence="1">
    <location>
        <begin position="9"/>
        <end position="159"/>
    </location>
</feature>
<dbReference type="Pfam" id="PF07250">
    <property type="entry name" value="Glyoxal_oxid_N"/>
    <property type="match status" value="1"/>
</dbReference>
<dbReference type="PANTHER" id="PTHR32208:SF21">
    <property type="entry name" value="LOW QUALITY PROTEIN: ALDEHYDE OXIDASE GLOX-LIKE"/>
    <property type="match status" value="1"/>
</dbReference>
<organism evidence="2 3">
    <name type="scientific">Volvox reticuliferus</name>
    <dbReference type="NCBI Taxonomy" id="1737510"/>
    <lineage>
        <taxon>Eukaryota</taxon>
        <taxon>Viridiplantae</taxon>
        <taxon>Chlorophyta</taxon>
        <taxon>core chlorophytes</taxon>
        <taxon>Chlorophyceae</taxon>
        <taxon>CS clade</taxon>
        <taxon>Chlamydomonadales</taxon>
        <taxon>Volvocaceae</taxon>
        <taxon>Volvox</taxon>
    </lineage>
</organism>
<dbReference type="InterPro" id="IPR011043">
    <property type="entry name" value="Gal_Oxase/kelch_b-propeller"/>
</dbReference>
<dbReference type="OrthoDB" id="2019572at2759"/>
<dbReference type="SUPFAM" id="SSF50965">
    <property type="entry name" value="Galactose oxidase, central domain"/>
    <property type="match status" value="1"/>
</dbReference>
<feature type="non-terminal residue" evidence="2">
    <location>
        <position position="1"/>
    </location>
</feature>
<dbReference type="Gene3D" id="2.130.10.80">
    <property type="entry name" value="Galactose oxidase/kelch, beta-propeller"/>
    <property type="match status" value="1"/>
</dbReference>
<dbReference type="AlphaFoldDB" id="A0A8J4CJR6"/>
<reference evidence="2" key="1">
    <citation type="journal article" date="2021" name="Proc. Natl. Acad. Sci. U.S.A.">
        <title>Three genomes in the algal genus Volvox reveal the fate of a haploid sex-determining region after a transition to homothallism.</title>
        <authorList>
            <person name="Yamamoto K."/>
            <person name="Hamaji T."/>
            <person name="Kawai-Toyooka H."/>
            <person name="Matsuzaki R."/>
            <person name="Takahashi F."/>
            <person name="Nishimura Y."/>
            <person name="Kawachi M."/>
            <person name="Noguchi H."/>
            <person name="Minakuchi Y."/>
            <person name="Umen J.G."/>
            <person name="Toyoda A."/>
            <person name="Nozaki H."/>
        </authorList>
    </citation>
    <scope>NUCLEOTIDE SEQUENCE</scope>
    <source>
        <strain evidence="2">NIES-3786</strain>
    </source>
</reference>
<evidence type="ECO:0000313" key="2">
    <source>
        <dbReference type="EMBL" id="GIL82374.1"/>
    </source>
</evidence>
<protein>
    <recommendedName>
        <fullName evidence="1">Glyoxal oxidase N-terminal domain-containing protein</fullName>
    </recommendedName>
</protein>
<keyword evidence="3" id="KW-1185">Reference proteome</keyword>
<accession>A0A8J4CJR6</accession>
<dbReference type="Proteomes" id="UP000747110">
    <property type="component" value="Unassembled WGS sequence"/>
</dbReference>
<dbReference type="InterPro" id="IPR009880">
    <property type="entry name" value="Glyoxal_oxidase_N"/>
</dbReference>
<gene>
    <name evidence="2" type="ORF">Vretifemale_11266</name>
</gene>
<sequence>TLTLHRIANMTFPRWYPTATLLPSGMVTIMGGTVLPGASSAKNPIYEIWDPSNPTQLLFRRQSTGMITKTKDIYYPHTYVLPTGDLFMMCAAYGEITEPMNTTVRATLPSWFDVAPHLYMEYPYTGTSVMLPLTPDNGYTPEVVLFGGQYMGAYVNTTASSLALRITVKYNETT</sequence>
<feature type="non-terminal residue" evidence="2">
    <location>
        <position position="174"/>
    </location>
</feature>
<proteinExistence type="predicted"/>
<dbReference type="EMBL" id="BNCP01000024">
    <property type="protein sequence ID" value="GIL82374.1"/>
    <property type="molecule type" value="Genomic_DNA"/>
</dbReference>
<dbReference type="PANTHER" id="PTHR32208">
    <property type="entry name" value="SECRETED PROTEIN-RELATED"/>
    <property type="match status" value="1"/>
</dbReference>
<dbReference type="InterPro" id="IPR037293">
    <property type="entry name" value="Gal_Oxidase_central_sf"/>
</dbReference>
<comment type="caution">
    <text evidence="2">The sequence shown here is derived from an EMBL/GenBank/DDBJ whole genome shotgun (WGS) entry which is preliminary data.</text>
</comment>
<evidence type="ECO:0000259" key="1">
    <source>
        <dbReference type="Pfam" id="PF07250"/>
    </source>
</evidence>
<name>A0A8J4CJR6_9CHLO</name>
<evidence type="ECO:0000313" key="3">
    <source>
        <dbReference type="Proteomes" id="UP000747110"/>
    </source>
</evidence>